<dbReference type="AlphaFoldDB" id="A0AAT9HMB3"/>
<feature type="region of interest" description="Disordered" evidence="1">
    <location>
        <begin position="97"/>
        <end position="122"/>
    </location>
</feature>
<evidence type="ECO:0000313" key="2">
    <source>
        <dbReference type="EMBL" id="BFO18471.1"/>
    </source>
</evidence>
<name>A0AAT9HMB3_9ACTN</name>
<accession>A0AAT9HMB3</accession>
<reference evidence="2" key="1">
    <citation type="submission" date="2024-06" db="EMBL/GenBank/DDBJ databases">
        <authorList>
            <consortium name="consrtm"/>
            <person name="Uemura M."/>
            <person name="Terahara T."/>
        </authorList>
    </citation>
    <scope>NUCLEOTIDE SEQUENCE</scope>
    <source>
        <strain evidence="2">KM77-8</strain>
    </source>
</reference>
<dbReference type="EMBL" id="AP035768">
    <property type="protein sequence ID" value="BFO18471.1"/>
    <property type="molecule type" value="Genomic_DNA"/>
</dbReference>
<sequence>MIDPAGVAGASTFVGFVQGLSGSGSRGVGVAAGPGAAAITTATVVIAETSAVLCVFRARHMGVRAARECISFPHRKSDGQSEQVTQVVTDDAQAVTRDTRTGAASPEHRLHAGRNQPHRFTR</sequence>
<protein>
    <submittedName>
        <fullName evidence="2">Uncharacterized protein</fullName>
    </submittedName>
</protein>
<organism evidence="2">
    <name type="scientific">Streptomyces haneummycinicus</name>
    <dbReference type="NCBI Taxonomy" id="3074435"/>
    <lineage>
        <taxon>Bacteria</taxon>
        <taxon>Bacillati</taxon>
        <taxon>Actinomycetota</taxon>
        <taxon>Actinomycetes</taxon>
        <taxon>Kitasatosporales</taxon>
        <taxon>Streptomycetaceae</taxon>
        <taxon>Streptomyces</taxon>
    </lineage>
</organism>
<evidence type="ECO:0000256" key="1">
    <source>
        <dbReference type="SAM" id="MobiDB-lite"/>
    </source>
</evidence>
<proteinExistence type="predicted"/>
<reference evidence="2" key="2">
    <citation type="submission" date="2024-07" db="EMBL/GenBank/DDBJ databases">
        <title>Streptomyces haneummycinica sp. nov., a new antibiotic-producing actinobacterium isolated from marine sediment.</title>
        <authorList>
            <person name="Uemura M."/>
            <person name="Hamada M."/>
            <person name="Hirano S."/>
            <person name="Kobayashi K."/>
            <person name="Ohshiro T."/>
            <person name="Kobayashi T."/>
            <person name="Terahara T."/>
        </authorList>
    </citation>
    <scope>NUCLEOTIDE SEQUENCE</scope>
    <source>
        <strain evidence="2">KM77-8</strain>
    </source>
</reference>
<gene>
    <name evidence="2" type="ORF">SHKM778_48590</name>
</gene>